<name>C5BRI6_TERTT</name>
<evidence type="ECO:0000313" key="1">
    <source>
        <dbReference type="EMBL" id="ACR13834.1"/>
    </source>
</evidence>
<dbReference type="RefSeq" id="WP_015819949.1">
    <property type="nucleotide sequence ID" value="NC_012997.1"/>
</dbReference>
<sequence>MRSNFQSRLPGYTVIETDEPYPSSLTVARHANRDRRNRCQPVPFNLSTYLNDEQTLSLRHLESFGWQLAFVRRQLFRRPTVVVLNCNDNRYGVLDESGSIDMDRRLSLRH</sequence>
<keyword evidence="2" id="KW-1185">Reference proteome</keyword>
<gene>
    <name evidence="1" type="ordered locus">TERTU_3567</name>
</gene>
<organism evidence="1 2">
    <name type="scientific">Teredinibacter turnerae (strain ATCC 39867 / T7901)</name>
    <dbReference type="NCBI Taxonomy" id="377629"/>
    <lineage>
        <taxon>Bacteria</taxon>
        <taxon>Pseudomonadati</taxon>
        <taxon>Pseudomonadota</taxon>
        <taxon>Gammaproteobacteria</taxon>
        <taxon>Cellvibrionales</taxon>
        <taxon>Cellvibrionaceae</taxon>
        <taxon>Teredinibacter</taxon>
    </lineage>
</organism>
<protein>
    <submittedName>
        <fullName evidence="1">Uncharacterized protein</fullName>
    </submittedName>
</protein>
<dbReference type="KEGG" id="ttu:TERTU_3567"/>
<dbReference type="HOGENOM" id="CLU_173395_0_0_6"/>
<proteinExistence type="predicted"/>
<dbReference type="EMBL" id="CP001614">
    <property type="protein sequence ID" value="ACR13834.1"/>
    <property type="molecule type" value="Genomic_DNA"/>
</dbReference>
<evidence type="ECO:0000313" key="2">
    <source>
        <dbReference type="Proteomes" id="UP000009080"/>
    </source>
</evidence>
<dbReference type="AlphaFoldDB" id="C5BRI6"/>
<reference evidence="1 2" key="1">
    <citation type="journal article" date="2009" name="PLoS ONE">
        <title>The complete genome of Teredinibacter turnerae T7901: an intracellular endosymbiont of marine wood-boring bivalves (shipworms).</title>
        <authorList>
            <person name="Yang J.C."/>
            <person name="Madupu R."/>
            <person name="Durkin A.S."/>
            <person name="Ekborg N.A."/>
            <person name="Pedamallu C.S."/>
            <person name="Hostetler J.B."/>
            <person name="Radune D."/>
            <person name="Toms B.S."/>
            <person name="Henrissat B."/>
            <person name="Coutinho P.M."/>
            <person name="Schwarz S."/>
            <person name="Field L."/>
            <person name="Trindade-Silva A.E."/>
            <person name="Soares C.A.G."/>
            <person name="Elshahawi S."/>
            <person name="Hanora A."/>
            <person name="Schmidt E.W."/>
            <person name="Haygood M.G."/>
            <person name="Posfai J."/>
            <person name="Benner J."/>
            <person name="Madinger C."/>
            <person name="Nove J."/>
            <person name="Anton B."/>
            <person name="Chaudhary K."/>
            <person name="Foster J."/>
            <person name="Holman A."/>
            <person name="Kumar S."/>
            <person name="Lessard P.A."/>
            <person name="Luyten Y.A."/>
            <person name="Slatko B."/>
            <person name="Wood N."/>
            <person name="Wu B."/>
            <person name="Teplitski M."/>
            <person name="Mougous J.D."/>
            <person name="Ward N."/>
            <person name="Eisen J.A."/>
            <person name="Badger J.H."/>
            <person name="Distel D.L."/>
        </authorList>
    </citation>
    <scope>NUCLEOTIDE SEQUENCE [LARGE SCALE GENOMIC DNA]</scope>
    <source>
        <strain evidence="2">ATCC 39867 / T7901</strain>
    </source>
</reference>
<dbReference type="Proteomes" id="UP000009080">
    <property type="component" value="Chromosome"/>
</dbReference>
<dbReference type="eggNOG" id="ENOG5033CEJ">
    <property type="taxonomic scope" value="Bacteria"/>
</dbReference>
<accession>C5BRI6</accession>